<dbReference type="PROSITE" id="PS00036">
    <property type="entry name" value="BZIP_BASIC"/>
    <property type="match status" value="1"/>
</dbReference>
<feature type="region of interest" description="Disordered" evidence="4">
    <location>
        <begin position="37"/>
        <end position="101"/>
    </location>
</feature>
<name>A0ABU6ZEV4_9FABA</name>
<keyword evidence="7" id="KW-1185">Reference proteome</keyword>
<organism evidence="6 7">
    <name type="scientific">Stylosanthes scabra</name>
    <dbReference type="NCBI Taxonomy" id="79078"/>
    <lineage>
        <taxon>Eukaryota</taxon>
        <taxon>Viridiplantae</taxon>
        <taxon>Streptophyta</taxon>
        <taxon>Embryophyta</taxon>
        <taxon>Tracheophyta</taxon>
        <taxon>Spermatophyta</taxon>
        <taxon>Magnoliopsida</taxon>
        <taxon>eudicotyledons</taxon>
        <taxon>Gunneridae</taxon>
        <taxon>Pentapetalae</taxon>
        <taxon>rosids</taxon>
        <taxon>fabids</taxon>
        <taxon>Fabales</taxon>
        <taxon>Fabaceae</taxon>
        <taxon>Papilionoideae</taxon>
        <taxon>50 kb inversion clade</taxon>
        <taxon>dalbergioids sensu lato</taxon>
        <taxon>Dalbergieae</taxon>
        <taxon>Pterocarpus clade</taxon>
        <taxon>Stylosanthes</taxon>
    </lineage>
</organism>
<protein>
    <recommendedName>
        <fullName evidence="5">BZIP domain-containing protein</fullName>
    </recommendedName>
</protein>
<evidence type="ECO:0000256" key="3">
    <source>
        <dbReference type="ARBA" id="ARBA00023242"/>
    </source>
</evidence>
<dbReference type="InterPro" id="IPR046347">
    <property type="entry name" value="bZIP_sf"/>
</dbReference>
<evidence type="ECO:0000256" key="4">
    <source>
        <dbReference type="SAM" id="MobiDB-lite"/>
    </source>
</evidence>
<accession>A0ABU6ZEV4</accession>
<feature type="region of interest" description="Disordered" evidence="4">
    <location>
        <begin position="122"/>
        <end position="172"/>
    </location>
</feature>
<feature type="compositionally biased region" description="Pro residues" evidence="4">
    <location>
        <begin position="44"/>
        <end position="59"/>
    </location>
</feature>
<dbReference type="InterPro" id="IPR004827">
    <property type="entry name" value="bZIP"/>
</dbReference>
<dbReference type="PANTHER" id="PTHR22952:SF433">
    <property type="entry name" value="PROTEIN FD"/>
    <property type="match status" value="1"/>
</dbReference>
<evidence type="ECO:0000313" key="6">
    <source>
        <dbReference type="EMBL" id="MED6220480.1"/>
    </source>
</evidence>
<gene>
    <name evidence="6" type="ORF">PIB30_045189</name>
</gene>
<keyword evidence="3" id="KW-0539">Nucleus</keyword>
<evidence type="ECO:0000256" key="1">
    <source>
        <dbReference type="ARBA" id="ARBA00004123"/>
    </source>
</evidence>
<evidence type="ECO:0000259" key="5">
    <source>
        <dbReference type="PROSITE" id="PS00036"/>
    </source>
</evidence>
<evidence type="ECO:0000313" key="7">
    <source>
        <dbReference type="Proteomes" id="UP001341840"/>
    </source>
</evidence>
<feature type="domain" description="BZIP" evidence="5">
    <location>
        <begin position="143"/>
        <end position="158"/>
    </location>
</feature>
<feature type="region of interest" description="Disordered" evidence="4">
    <location>
        <begin position="1"/>
        <end position="22"/>
    </location>
</feature>
<comment type="subcellular location">
    <subcellularLocation>
        <location evidence="1">Nucleus</location>
    </subcellularLocation>
</comment>
<dbReference type="Pfam" id="PF00170">
    <property type="entry name" value="bZIP_1"/>
    <property type="match status" value="1"/>
</dbReference>
<reference evidence="6 7" key="1">
    <citation type="journal article" date="2023" name="Plants (Basel)">
        <title>Bridging the Gap: Combining Genomics and Transcriptomics Approaches to Understand Stylosanthes scabra, an Orphan Legume from the Brazilian Caatinga.</title>
        <authorList>
            <person name="Ferreira-Neto J.R.C."/>
            <person name="da Silva M.D."/>
            <person name="Binneck E."/>
            <person name="de Melo N.F."/>
            <person name="da Silva R.H."/>
            <person name="de Melo A.L.T.M."/>
            <person name="Pandolfi V."/>
            <person name="Bustamante F.O."/>
            <person name="Brasileiro-Vidal A.C."/>
            <person name="Benko-Iseppon A.M."/>
        </authorList>
    </citation>
    <scope>NUCLEOTIDE SEQUENCE [LARGE SCALE GENOMIC DNA]</scope>
    <source>
        <tissue evidence="6">Leaves</tissue>
    </source>
</reference>
<evidence type="ECO:0000256" key="2">
    <source>
        <dbReference type="ARBA" id="ARBA00023125"/>
    </source>
</evidence>
<dbReference type="Gene3D" id="1.20.5.170">
    <property type="match status" value="1"/>
</dbReference>
<dbReference type="SUPFAM" id="SSF57959">
    <property type="entry name" value="Leucine zipper domain"/>
    <property type="match status" value="1"/>
</dbReference>
<sequence length="172" mass="18933">MEEVWKDINLSSLNRPSSSTSSSAAFIFQDFLARPFTINTTTTPDPPPPPSPSPSPAPPQSLTALSLGSHHRHINGNPHFHHHHHPPPPPPTSTTKLPYPSSPLFVDTLPCSSSLPPCFPAITKRFPEPSSSDSAPTLDRRNKRMIKNRESAARSRARKQEKIPSFSKCIHV</sequence>
<dbReference type="PANTHER" id="PTHR22952">
    <property type="entry name" value="CAMP-RESPONSE ELEMENT BINDING PROTEIN-RELATED"/>
    <property type="match status" value="1"/>
</dbReference>
<dbReference type="Proteomes" id="UP001341840">
    <property type="component" value="Unassembled WGS sequence"/>
</dbReference>
<dbReference type="EMBL" id="JASCZI010272134">
    <property type="protein sequence ID" value="MED6220480.1"/>
    <property type="molecule type" value="Genomic_DNA"/>
</dbReference>
<feature type="compositionally biased region" description="Low complexity" evidence="4">
    <location>
        <begin position="11"/>
        <end position="22"/>
    </location>
</feature>
<feature type="compositionally biased region" description="Basic residues" evidence="4">
    <location>
        <begin position="69"/>
        <end position="86"/>
    </location>
</feature>
<comment type="caution">
    <text evidence="6">The sequence shown here is derived from an EMBL/GenBank/DDBJ whole genome shotgun (WGS) entry which is preliminary data.</text>
</comment>
<dbReference type="InterPro" id="IPR043452">
    <property type="entry name" value="BZIP46-like"/>
</dbReference>
<feature type="compositionally biased region" description="Basic and acidic residues" evidence="4">
    <location>
        <begin position="147"/>
        <end position="162"/>
    </location>
</feature>
<keyword evidence="2" id="KW-0238">DNA-binding</keyword>
<proteinExistence type="predicted"/>